<name>A0A671QR05_9TELE</name>
<dbReference type="SMART" id="SM00848">
    <property type="entry name" value="Inhibitor_I29"/>
    <property type="match status" value="1"/>
</dbReference>
<dbReference type="AlphaFoldDB" id="A0A671QR05"/>
<proteinExistence type="predicted"/>
<reference evidence="3" key="2">
    <citation type="submission" date="2025-09" db="UniProtKB">
        <authorList>
            <consortium name="Ensembl"/>
        </authorList>
    </citation>
    <scope>IDENTIFICATION</scope>
</reference>
<dbReference type="Pfam" id="PF08246">
    <property type="entry name" value="Inhibitor_I29"/>
    <property type="match status" value="1"/>
</dbReference>
<evidence type="ECO:0000313" key="4">
    <source>
        <dbReference type="Proteomes" id="UP000472260"/>
    </source>
</evidence>
<dbReference type="InterPro" id="IPR038765">
    <property type="entry name" value="Papain-like_cys_pep_sf"/>
</dbReference>
<accession>A0A671QR05</accession>
<keyword evidence="4" id="KW-1185">Reference proteome</keyword>
<feature type="domain" description="Cathepsin propeptide inhibitor" evidence="2">
    <location>
        <begin position="29"/>
        <end position="84"/>
    </location>
</feature>
<dbReference type="Gene3D" id="1.10.287.2250">
    <property type="match status" value="1"/>
</dbReference>
<protein>
    <recommendedName>
        <fullName evidence="2">Cathepsin propeptide inhibitor domain-containing protein</fullName>
    </recommendedName>
</protein>
<dbReference type="Ensembl" id="ENSSANT00000078406.1">
    <property type="protein sequence ID" value="ENSSANP00000073742.1"/>
    <property type="gene ID" value="ENSSANG00000036783.1"/>
</dbReference>
<dbReference type="InterPro" id="IPR013201">
    <property type="entry name" value="Prot_inhib_I29"/>
</dbReference>
<sequence length="95" mass="11497">MRVYLVAFTLCLSAVFAAPTLDKQLDDHWEQWKNWHSKKYHEVSEEGWRRMVWEKNLRKIELHNLEHSMGTHTYRLGMNQFGDMVRLSNSRARHL</sequence>
<evidence type="ECO:0000259" key="2">
    <source>
        <dbReference type="SMART" id="SM00848"/>
    </source>
</evidence>
<dbReference type="Proteomes" id="UP000472260">
    <property type="component" value="Unassembled WGS sequence"/>
</dbReference>
<evidence type="ECO:0000313" key="3">
    <source>
        <dbReference type="Ensembl" id="ENSSANP00000073742.1"/>
    </source>
</evidence>
<reference evidence="3" key="1">
    <citation type="submission" date="2025-08" db="UniProtKB">
        <authorList>
            <consortium name="Ensembl"/>
        </authorList>
    </citation>
    <scope>IDENTIFICATION</scope>
</reference>
<feature type="chain" id="PRO_5025444538" description="Cathepsin propeptide inhibitor domain-containing protein" evidence="1">
    <location>
        <begin position="18"/>
        <end position="95"/>
    </location>
</feature>
<dbReference type="SUPFAM" id="SSF54001">
    <property type="entry name" value="Cysteine proteinases"/>
    <property type="match status" value="1"/>
</dbReference>
<feature type="signal peptide" evidence="1">
    <location>
        <begin position="1"/>
        <end position="17"/>
    </location>
</feature>
<organism evidence="3 4">
    <name type="scientific">Sinocyclocheilus anshuiensis</name>
    <dbReference type="NCBI Taxonomy" id="1608454"/>
    <lineage>
        <taxon>Eukaryota</taxon>
        <taxon>Metazoa</taxon>
        <taxon>Chordata</taxon>
        <taxon>Craniata</taxon>
        <taxon>Vertebrata</taxon>
        <taxon>Euteleostomi</taxon>
        <taxon>Actinopterygii</taxon>
        <taxon>Neopterygii</taxon>
        <taxon>Teleostei</taxon>
        <taxon>Ostariophysi</taxon>
        <taxon>Cypriniformes</taxon>
        <taxon>Cyprinidae</taxon>
        <taxon>Cyprininae</taxon>
        <taxon>Sinocyclocheilus</taxon>
    </lineage>
</organism>
<evidence type="ECO:0000256" key="1">
    <source>
        <dbReference type="SAM" id="SignalP"/>
    </source>
</evidence>
<keyword evidence="1" id="KW-0732">Signal</keyword>